<dbReference type="PANTHER" id="PTHR43384:SF6">
    <property type="entry name" value="SEPTUM SITE-DETERMINING PROTEIN MIND HOMOLOG, CHLOROPLASTIC"/>
    <property type="match status" value="1"/>
</dbReference>
<dbReference type="GO" id="GO:0016887">
    <property type="term" value="F:ATP hydrolysis activity"/>
    <property type="evidence" value="ECO:0007669"/>
    <property type="project" value="TreeGrafter"/>
</dbReference>
<dbReference type="PANTHER" id="PTHR43384">
    <property type="entry name" value="SEPTUM SITE-DETERMINING PROTEIN MIND HOMOLOG, CHLOROPLASTIC-RELATED"/>
    <property type="match status" value="1"/>
</dbReference>
<dbReference type="AlphaFoldDB" id="A0A923I3Y9"/>
<reference evidence="3" key="1">
    <citation type="submission" date="2020-08" db="EMBL/GenBank/DDBJ databases">
        <title>Novel species isolated from subtropical streams in China.</title>
        <authorList>
            <person name="Lu H."/>
        </authorList>
    </citation>
    <scope>NUCLEOTIDE SEQUENCE</scope>
    <source>
        <strain evidence="3">CY7W</strain>
    </source>
</reference>
<proteinExistence type="predicted"/>
<dbReference type="GO" id="GO:0005829">
    <property type="term" value="C:cytosol"/>
    <property type="evidence" value="ECO:0007669"/>
    <property type="project" value="TreeGrafter"/>
</dbReference>
<protein>
    <submittedName>
        <fullName evidence="3">Antiactivator of flagellar biosynthesis FleN protein</fullName>
    </submittedName>
</protein>
<keyword evidence="3" id="KW-0966">Cell projection</keyword>
<dbReference type="GO" id="GO:0005524">
    <property type="term" value="F:ATP binding"/>
    <property type="evidence" value="ECO:0007669"/>
    <property type="project" value="UniProtKB-KW"/>
</dbReference>
<comment type="caution">
    <text evidence="3">The sequence shown here is derived from an EMBL/GenBank/DDBJ whole genome shotgun (WGS) entry which is preliminary data.</text>
</comment>
<evidence type="ECO:0000256" key="1">
    <source>
        <dbReference type="ARBA" id="ARBA00022741"/>
    </source>
</evidence>
<keyword evidence="2" id="KW-0067">ATP-binding</keyword>
<dbReference type="SUPFAM" id="SSF52540">
    <property type="entry name" value="P-loop containing nucleoside triphosphate hydrolases"/>
    <property type="match status" value="1"/>
</dbReference>
<dbReference type="InterPro" id="IPR050625">
    <property type="entry name" value="ParA/MinD_ATPase"/>
</dbReference>
<gene>
    <name evidence="3" type="ORF">H8K47_06730</name>
</gene>
<dbReference type="Gene3D" id="3.40.50.300">
    <property type="entry name" value="P-loop containing nucleotide triphosphate hydrolases"/>
    <property type="match status" value="1"/>
</dbReference>
<dbReference type="Proteomes" id="UP000612361">
    <property type="component" value="Unassembled WGS sequence"/>
</dbReference>
<name>A0A923I3Y9_9BURK</name>
<evidence type="ECO:0000256" key="2">
    <source>
        <dbReference type="ARBA" id="ARBA00022840"/>
    </source>
</evidence>
<keyword evidence="1" id="KW-0547">Nucleotide-binding</keyword>
<dbReference type="EMBL" id="JACOGG010000005">
    <property type="protein sequence ID" value="MBC3935051.1"/>
    <property type="molecule type" value="Genomic_DNA"/>
</dbReference>
<keyword evidence="4" id="KW-1185">Reference proteome</keyword>
<keyword evidence="3" id="KW-0969">Cilium</keyword>
<organism evidence="3 4">
    <name type="scientific">Undibacterium rugosum</name>
    <dbReference type="NCBI Taxonomy" id="2762291"/>
    <lineage>
        <taxon>Bacteria</taxon>
        <taxon>Pseudomonadati</taxon>
        <taxon>Pseudomonadota</taxon>
        <taxon>Betaproteobacteria</taxon>
        <taxon>Burkholderiales</taxon>
        <taxon>Oxalobacteraceae</taxon>
        <taxon>Undibacterium</taxon>
    </lineage>
</organism>
<evidence type="ECO:0000313" key="4">
    <source>
        <dbReference type="Proteomes" id="UP000612361"/>
    </source>
</evidence>
<evidence type="ECO:0000313" key="3">
    <source>
        <dbReference type="EMBL" id="MBC3935051.1"/>
    </source>
</evidence>
<keyword evidence="3" id="KW-0282">Flagellum</keyword>
<sequence>MLAGPKPRVLTFLSVLSEDEKSGTLANLGVSLARQGNQVLMIDARSTRQSVGAWLNARFDRSLLDVAKQQRTMQEAIKVVAAGLSVTQLSRHPDQIHALPPEQLRGLSQVFDTLVHDVDLVVVDAAIDARDNFPLALMDDSELLIQVSSDPAAIKAAYGLIKRLSARLGRRSFNVLVSGVSEQEATLIYSNMAQAASRYLAVPLQFVGYVPQDEYVIKAAHLGQSVIDAFPKARAALAFSRLAERLAAGARSSLALEVQSELSVGLGM</sequence>
<dbReference type="InterPro" id="IPR027417">
    <property type="entry name" value="P-loop_NTPase"/>
</dbReference>
<accession>A0A923I3Y9</accession>
<dbReference type="GO" id="GO:0009898">
    <property type="term" value="C:cytoplasmic side of plasma membrane"/>
    <property type="evidence" value="ECO:0007669"/>
    <property type="project" value="TreeGrafter"/>
</dbReference>
<dbReference type="GO" id="GO:0051782">
    <property type="term" value="P:negative regulation of cell division"/>
    <property type="evidence" value="ECO:0007669"/>
    <property type="project" value="TreeGrafter"/>
</dbReference>